<proteinExistence type="predicted"/>
<protein>
    <submittedName>
        <fullName evidence="3">Class I SAM-dependent methyltransferase</fullName>
    </submittedName>
</protein>
<evidence type="ECO:0000313" key="3">
    <source>
        <dbReference type="EMBL" id="KAA9333361.1"/>
    </source>
</evidence>
<dbReference type="Pfam" id="PF13649">
    <property type="entry name" value="Methyltransf_25"/>
    <property type="match status" value="1"/>
</dbReference>
<dbReference type="RefSeq" id="WP_151078782.1">
    <property type="nucleotide sequence ID" value="NZ_CP047647.1"/>
</dbReference>
<organism evidence="3 4">
    <name type="scientific">Hymenobacter busanensis</name>
    <dbReference type="NCBI Taxonomy" id="2607656"/>
    <lineage>
        <taxon>Bacteria</taxon>
        <taxon>Pseudomonadati</taxon>
        <taxon>Bacteroidota</taxon>
        <taxon>Cytophagia</taxon>
        <taxon>Cytophagales</taxon>
        <taxon>Hymenobacteraceae</taxon>
        <taxon>Hymenobacter</taxon>
    </lineage>
</organism>
<sequence length="293" mass="32730">MKTNDVHHIYDSSYAEAYDNRFLLLPHTKINVDFELNLMRAQLGPDSRWLDIGCGTGYFLSQFPGVARAGFDLSPAMLERAAATSPDALFFRQGDFRQVVPEWHSAWSLVSCMWAAYAYVESVKEVEQVVANMVEWTRPGGAIFIPVLDLEDLRNTTVTYYEDDDLFNGSLLITGSSWTWTERDTGKTHENLVSPQVGHFVHLLAPHFDSITVVRYPETKPGWSPRKAVLATGRRAVANAVEPAHVTWPAPLPRAAGGLPSAASLSHQELLAEVGNRLRPGRLLRALQRRLFA</sequence>
<dbReference type="CDD" id="cd02440">
    <property type="entry name" value="AdoMet_MTases"/>
    <property type="match status" value="1"/>
</dbReference>
<evidence type="ECO:0000313" key="4">
    <source>
        <dbReference type="Proteomes" id="UP000326380"/>
    </source>
</evidence>
<evidence type="ECO:0000256" key="2">
    <source>
        <dbReference type="ARBA" id="ARBA00022679"/>
    </source>
</evidence>
<dbReference type="InterPro" id="IPR029063">
    <property type="entry name" value="SAM-dependent_MTases_sf"/>
</dbReference>
<comment type="caution">
    <text evidence="3">The sequence shown here is derived from an EMBL/GenBank/DDBJ whole genome shotgun (WGS) entry which is preliminary data.</text>
</comment>
<evidence type="ECO:0000256" key="1">
    <source>
        <dbReference type="ARBA" id="ARBA00022603"/>
    </source>
</evidence>
<dbReference type="EMBL" id="VTWU01000003">
    <property type="protein sequence ID" value="KAA9333361.1"/>
    <property type="molecule type" value="Genomic_DNA"/>
</dbReference>
<dbReference type="GO" id="GO:0032259">
    <property type="term" value="P:methylation"/>
    <property type="evidence" value="ECO:0007669"/>
    <property type="project" value="UniProtKB-KW"/>
</dbReference>
<dbReference type="Gene3D" id="3.40.50.150">
    <property type="entry name" value="Vaccinia Virus protein VP39"/>
    <property type="match status" value="1"/>
</dbReference>
<dbReference type="InterPro" id="IPR041698">
    <property type="entry name" value="Methyltransf_25"/>
</dbReference>
<keyword evidence="1 3" id="KW-0489">Methyltransferase</keyword>
<dbReference type="Proteomes" id="UP000326380">
    <property type="component" value="Unassembled WGS sequence"/>
</dbReference>
<keyword evidence="2" id="KW-0808">Transferase</keyword>
<name>A0A7L5A2G1_9BACT</name>
<dbReference type="PANTHER" id="PTHR43861:SF1">
    <property type="entry name" value="TRANS-ACONITATE 2-METHYLTRANSFERASE"/>
    <property type="match status" value="1"/>
</dbReference>
<dbReference type="GO" id="GO:0008168">
    <property type="term" value="F:methyltransferase activity"/>
    <property type="evidence" value="ECO:0007669"/>
    <property type="project" value="UniProtKB-KW"/>
</dbReference>
<dbReference type="PANTHER" id="PTHR43861">
    <property type="entry name" value="TRANS-ACONITATE 2-METHYLTRANSFERASE-RELATED"/>
    <property type="match status" value="1"/>
</dbReference>
<dbReference type="SUPFAM" id="SSF53335">
    <property type="entry name" value="S-adenosyl-L-methionine-dependent methyltransferases"/>
    <property type="match status" value="1"/>
</dbReference>
<keyword evidence="4" id="KW-1185">Reference proteome</keyword>
<dbReference type="AlphaFoldDB" id="A0A7L5A2G1"/>
<gene>
    <name evidence="3" type="ORF">F0P96_10350</name>
</gene>
<accession>A0A7L5A2G1</accession>
<reference evidence="3 4" key="1">
    <citation type="submission" date="2019-09" db="EMBL/GenBank/DDBJ databases">
        <title>Genome sequence of Hymenobacter sp. M3.</title>
        <authorList>
            <person name="Srinivasan S."/>
        </authorList>
    </citation>
    <scope>NUCLEOTIDE SEQUENCE [LARGE SCALE GENOMIC DNA]</scope>
    <source>
        <strain evidence="3 4">M3</strain>
    </source>
</reference>